<dbReference type="PANTHER" id="PTHR24038">
    <property type="entry name" value="STABILIN"/>
    <property type="match status" value="1"/>
</dbReference>
<dbReference type="Gene3D" id="3.10.100.10">
    <property type="entry name" value="Mannose-Binding Protein A, subunit A"/>
    <property type="match status" value="1"/>
</dbReference>
<dbReference type="InterPro" id="IPR000538">
    <property type="entry name" value="Link_dom"/>
</dbReference>
<dbReference type="AlphaFoldDB" id="A0A8C2AEX2"/>
<dbReference type="InterPro" id="IPR016186">
    <property type="entry name" value="C-type_lectin-like/link_sf"/>
</dbReference>
<keyword evidence="2" id="KW-0472">Membrane</keyword>
<keyword evidence="4" id="KW-0325">Glycoprotein</keyword>
<sequence length="66" mass="7167">KWCPLLTAAWRTTAAATPKPLKTAGVFHLRSSEGKYKLNFSQAQEACKAEGATLATFKQLSDAQQV</sequence>
<evidence type="ECO:0000313" key="7">
    <source>
        <dbReference type="Ensembl" id="ENSCCRP00015104426.1"/>
    </source>
</evidence>
<evidence type="ECO:0000256" key="3">
    <source>
        <dbReference type="ARBA" id="ARBA00023157"/>
    </source>
</evidence>
<dbReference type="GO" id="GO:0007155">
    <property type="term" value="P:cell adhesion"/>
    <property type="evidence" value="ECO:0007669"/>
    <property type="project" value="InterPro"/>
</dbReference>
<evidence type="ECO:0000259" key="6">
    <source>
        <dbReference type="PROSITE" id="PS50963"/>
    </source>
</evidence>
<dbReference type="PANTHER" id="PTHR24038:SF8">
    <property type="entry name" value="STABILIN-1"/>
    <property type="match status" value="1"/>
</dbReference>
<evidence type="ECO:0000256" key="2">
    <source>
        <dbReference type="ARBA" id="ARBA00023136"/>
    </source>
</evidence>
<accession>A0A8C2AEX2</accession>
<dbReference type="SUPFAM" id="SSF56436">
    <property type="entry name" value="C-type lectin-like"/>
    <property type="match status" value="1"/>
</dbReference>
<reference evidence="7" key="1">
    <citation type="submission" date="2025-08" db="UniProtKB">
        <authorList>
            <consortium name="Ensembl"/>
        </authorList>
    </citation>
    <scope>IDENTIFICATION</scope>
</reference>
<evidence type="ECO:0000256" key="4">
    <source>
        <dbReference type="ARBA" id="ARBA00023180"/>
    </source>
</evidence>
<dbReference type="Proteomes" id="UP000694700">
    <property type="component" value="Unplaced"/>
</dbReference>
<dbReference type="GO" id="GO:0016020">
    <property type="term" value="C:membrane"/>
    <property type="evidence" value="ECO:0007669"/>
    <property type="project" value="UniProtKB-SubCell"/>
</dbReference>
<evidence type="ECO:0000313" key="8">
    <source>
        <dbReference type="Proteomes" id="UP000694700"/>
    </source>
</evidence>
<feature type="domain" description="Link" evidence="6">
    <location>
        <begin position="25"/>
        <end position="66"/>
    </location>
</feature>
<name>A0A8C2AEX2_CYPCA</name>
<evidence type="ECO:0000256" key="1">
    <source>
        <dbReference type="ARBA" id="ARBA00004370"/>
    </source>
</evidence>
<keyword evidence="3" id="KW-1015">Disulfide bond</keyword>
<comment type="caution">
    <text evidence="5">Lacks conserved residue(s) required for the propagation of feature annotation.</text>
</comment>
<organism evidence="7 8">
    <name type="scientific">Cyprinus carpio</name>
    <name type="common">Common carp</name>
    <dbReference type="NCBI Taxonomy" id="7962"/>
    <lineage>
        <taxon>Eukaryota</taxon>
        <taxon>Metazoa</taxon>
        <taxon>Chordata</taxon>
        <taxon>Craniata</taxon>
        <taxon>Vertebrata</taxon>
        <taxon>Euteleostomi</taxon>
        <taxon>Actinopterygii</taxon>
        <taxon>Neopterygii</taxon>
        <taxon>Teleostei</taxon>
        <taxon>Ostariophysi</taxon>
        <taxon>Cypriniformes</taxon>
        <taxon>Cyprinidae</taxon>
        <taxon>Cyprininae</taxon>
        <taxon>Cyprinus</taxon>
    </lineage>
</organism>
<dbReference type="Pfam" id="PF00193">
    <property type="entry name" value="Xlink"/>
    <property type="match status" value="1"/>
</dbReference>
<comment type="subcellular location">
    <subcellularLocation>
        <location evidence="1">Membrane</location>
    </subcellularLocation>
</comment>
<proteinExistence type="predicted"/>
<dbReference type="PROSITE" id="PS50963">
    <property type="entry name" value="LINK_2"/>
    <property type="match status" value="1"/>
</dbReference>
<dbReference type="Ensembl" id="ENSCCRT00015107775.1">
    <property type="protein sequence ID" value="ENSCCRP00015104426.1"/>
    <property type="gene ID" value="ENSCCRG00015041671.1"/>
</dbReference>
<dbReference type="GO" id="GO:0005540">
    <property type="term" value="F:hyaluronic acid binding"/>
    <property type="evidence" value="ECO:0007669"/>
    <property type="project" value="InterPro"/>
</dbReference>
<evidence type="ECO:0000256" key="5">
    <source>
        <dbReference type="PROSITE-ProRule" id="PRU00323"/>
    </source>
</evidence>
<protein>
    <recommendedName>
        <fullName evidence="6">Link domain-containing protein</fullName>
    </recommendedName>
</protein>
<dbReference type="InterPro" id="IPR016187">
    <property type="entry name" value="CTDL_fold"/>
</dbReference>